<dbReference type="InterPro" id="IPR029489">
    <property type="entry name" value="OGT/SEC/SPY_C"/>
</dbReference>
<dbReference type="Gene3D" id="3.40.50.2000">
    <property type="entry name" value="Glycogen Phosphorylase B"/>
    <property type="match status" value="1"/>
</dbReference>
<dbReference type="PROSITE" id="PS50005">
    <property type="entry name" value="TPR"/>
    <property type="match status" value="1"/>
</dbReference>
<dbReference type="Gene3D" id="1.25.40.10">
    <property type="entry name" value="Tetratricopeptide repeat domain"/>
    <property type="match status" value="2"/>
</dbReference>
<keyword evidence="6" id="KW-0677">Repeat</keyword>
<dbReference type="SUPFAM" id="SSF48452">
    <property type="entry name" value="TPR-like"/>
    <property type="match status" value="1"/>
</dbReference>
<evidence type="ECO:0000256" key="5">
    <source>
        <dbReference type="ARBA" id="ARBA00022679"/>
    </source>
</evidence>
<dbReference type="GO" id="GO:0097363">
    <property type="term" value="F:protein O-acetylglucosaminyltransferase activity"/>
    <property type="evidence" value="ECO:0007669"/>
    <property type="project" value="UniProtKB-EC"/>
</dbReference>
<comment type="pathway">
    <text evidence="1">Protein modification; protein glycosylation.</text>
</comment>
<keyword evidence="11" id="KW-1185">Reference proteome</keyword>
<feature type="repeat" description="TPR" evidence="8">
    <location>
        <begin position="23"/>
        <end position="56"/>
    </location>
</feature>
<evidence type="ECO:0000256" key="3">
    <source>
        <dbReference type="ARBA" id="ARBA00011970"/>
    </source>
</evidence>
<dbReference type="RefSeq" id="WP_184435962.1">
    <property type="nucleotide sequence ID" value="NZ_JACIGI010000021.1"/>
</dbReference>
<dbReference type="AlphaFoldDB" id="A0A7W6S0U1"/>
<reference evidence="10 11" key="1">
    <citation type="submission" date="2020-08" db="EMBL/GenBank/DDBJ databases">
        <title>Genome sequencing of Purple Non-Sulfur Bacteria from various extreme environments.</title>
        <authorList>
            <person name="Mayer M."/>
        </authorList>
    </citation>
    <scope>NUCLEOTIDE SEQUENCE [LARGE SCALE GENOMIC DNA]</scope>
    <source>
        <strain evidence="10 11">JA135</strain>
    </source>
</reference>
<dbReference type="Proteomes" id="UP000555728">
    <property type="component" value="Unassembled WGS sequence"/>
</dbReference>
<keyword evidence="4" id="KW-0328">Glycosyltransferase</keyword>
<dbReference type="SUPFAM" id="SSF53756">
    <property type="entry name" value="UDP-Glycosyltransferase/glycogen phosphorylase"/>
    <property type="match status" value="1"/>
</dbReference>
<sequence length="686" mass="72090">MSEPFVSVSAPIAPPGPQGEALARTLFAEGVTHLQAARLDAAEAAFMRVVRLLPAHPTSWLNLGLLRHRRGDARAGLRAVRRALTLDAARTRTPDLPLSRLCAEAHAAAQATGDAAATRAIARTWWRLLPDDPRAAGAATMAALAAGDTAAARAVLDAAPPAGTDPTLWHARALLALRDGAPALADRSIRTALALAPPYADAWVTRATLTLRHRDGEGAAPALDRALHLVPGHPGALLARASLALSEGAADAAAAAALRVPAAVRRDVAHIGDLLSILHHAPAVDPAVIRAERDGWAARTGLWRADLPAPPTPPLRIAYVGDMTRPQVAALALPAILAHDRPDAPGDIAAHVIHAVPPDRPPAPPPDILSHSPARLHTVADPSPTTLRAQVRALAPHVVVLVTPTTLPQALAALAERLAPVQVMWGDVFGSIGLPGLDALLTDAHHVPDPARLSEPAVCLPHGAYFFSPPADAPHPGPPPCHERGHITFGAFNRLDKTHDGLLARWGRVLTAVPDARLLIQARAFDRAAVRESMRHRLTRLGVPLDRVSLEGGRDRAGMMDLYRSVDIALDSDPWSGGLTVLELLWMGIPVVTLAGYHPCGRHAVSHLTRAGLADWVADSPDAYVARAVAAAADPATLASVRAALRPRLAALPLCDPAAYAAQLEDAYRALWADHAAGRRPGSSDC</sequence>
<keyword evidence="5" id="KW-0808">Transferase</keyword>
<gene>
    <name evidence="10" type="ORF">GGD88_002546</name>
</gene>
<protein>
    <recommendedName>
        <fullName evidence="3">protein O-GlcNAc transferase</fullName>
        <ecNumber evidence="3">2.4.1.255</ecNumber>
    </recommendedName>
</protein>
<evidence type="ECO:0000259" key="9">
    <source>
        <dbReference type="Pfam" id="PF13844"/>
    </source>
</evidence>
<comment type="similarity">
    <text evidence="2">Belongs to the glycosyltransferase 41 family. O-GlcNAc transferase subfamily.</text>
</comment>
<evidence type="ECO:0000313" key="11">
    <source>
        <dbReference type="Proteomes" id="UP000555728"/>
    </source>
</evidence>
<comment type="caution">
    <text evidence="10">The sequence shown here is derived from an EMBL/GenBank/DDBJ whole genome shotgun (WGS) entry which is preliminary data.</text>
</comment>
<feature type="domain" description="O-GlcNAc transferase C-terminal" evidence="9">
    <location>
        <begin position="487"/>
        <end position="663"/>
    </location>
</feature>
<keyword evidence="7 8" id="KW-0802">TPR repeat</keyword>
<dbReference type="PANTHER" id="PTHR44835:SF1">
    <property type="entry name" value="PROTEIN O-GLCNAC TRANSFERASE"/>
    <property type="match status" value="1"/>
</dbReference>
<evidence type="ECO:0000256" key="2">
    <source>
        <dbReference type="ARBA" id="ARBA00005386"/>
    </source>
</evidence>
<dbReference type="SMART" id="SM00028">
    <property type="entry name" value="TPR"/>
    <property type="match status" value="4"/>
</dbReference>
<name>A0A7W6S0U1_9PROT</name>
<evidence type="ECO:0000256" key="1">
    <source>
        <dbReference type="ARBA" id="ARBA00004922"/>
    </source>
</evidence>
<dbReference type="EC" id="2.4.1.255" evidence="3"/>
<evidence type="ECO:0000313" key="10">
    <source>
        <dbReference type="EMBL" id="MBB4286805.1"/>
    </source>
</evidence>
<proteinExistence type="inferred from homology"/>
<organism evidence="10 11">
    <name type="scientific">Roseospira goensis</name>
    <dbReference type="NCBI Taxonomy" id="391922"/>
    <lineage>
        <taxon>Bacteria</taxon>
        <taxon>Pseudomonadati</taxon>
        <taxon>Pseudomonadota</taxon>
        <taxon>Alphaproteobacteria</taxon>
        <taxon>Rhodospirillales</taxon>
        <taxon>Rhodospirillaceae</taxon>
        <taxon>Roseospira</taxon>
    </lineage>
</organism>
<dbReference type="EMBL" id="JACIGI010000021">
    <property type="protein sequence ID" value="MBB4286805.1"/>
    <property type="molecule type" value="Genomic_DNA"/>
</dbReference>
<dbReference type="PANTHER" id="PTHR44835">
    <property type="entry name" value="UDP-N-ACETYLGLUCOSAMINE--PEPTIDE N-ACETYLGLUCOSAMINYLTRANSFERASE SPINDLY-RELATED"/>
    <property type="match status" value="1"/>
</dbReference>
<evidence type="ECO:0000256" key="7">
    <source>
        <dbReference type="ARBA" id="ARBA00022803"/>
    </source>
</evidence>
<evidence type="ECO:0000256" key="6">
    <source>
        <dbReference type="ARBA" id="ARBA00022737"/>
    </source>
</evidence>
<dbReference type="InterPro" id="IPR051939">
    <property type="entry name" value="Glycosyltr_41/O-GlcNAc_trsf"/>
</dbReference>
<accession>A0A7W6S0U1</accession>
<dbReference type="Pfam" id="PF13844">
    <property type="entry name" value="Glyco_transf_41"/>
    <property type="match status" value="1"/>
</dbReference>
<evidence type="ECO:0000256" key="8">
    <source>
        <dbReference type="PROSITE-ProRule" id="PRU00339"/>
    </source>
</evidence>
<dbReference type="InterPro" id="IPR019734">
    <property type="entry name" value="TPR_rpt"/>
</dbReference>
<dbReference type="InterPro" id="IPR011990">
    <property type="entry name" value="TPR-like_helical_dom_sf"/>
</dbReference>
<evidence type="ECO:0000256" key="4">
    <source>
        <dbReference type="ARBA" id="ARBA00022676"/>
    </source>
</evidence>
<dbReference type="Gene3D" id="3.40.50.11380">
    <property type="match status" value="1"/>
</dbReference>